<keyword evidence="3" id="KW-0813">Transport</keyword>
<dbReference type="FunFam" id="2.40.160.10:FF:000012">
    <property type="entry name" value="Voltage-dependent anion-selective channel"/>
    <property type="match status" value="1"/>
</dbReference>
<dbReference type="Gene3D" id="2.40.160.10">
    <property type="entry name" value="Porin"/>
    <property type="match status" value="2"/>
</dbReference>
<dbReference type="Proteomes" id="UP000005239">
    <property type="component" value="Unassembled WGS sequence"/>
</dbReference>
<dbReference type="EnsemblMetazoa" id="PPA01556.1">
    <property type="protein sequence ID" value="PPA01556.1"/>
    <property type="gene ID" value="WBGene00091110"/>
</dbReference>
<dbReference type="PANTHER" id="PTHR11743:SF70">
    <property type="entry name" value="GH26960P-RELATED"/>
    <property type="match status" value="1"/>
</dbReference>
<dbReference type="CDD" id="cd07306">
    <property type="entry name" value="Porin3_VDAC"/>
    <property type="match status" value="1"/>
</dbReference>
<keyword evidence="10" id="KW-0472">Membrane</keyword>
<evidence type="ECO:0000256" key="7">
    <source>
        <dbReference type="ARBA" id="ARBA00023065"/>
    </source>
</evidence>
<reference evidence="12" key="1">
    <citation type="journal article" date="2008" name="Nat. Genet.">
        <title>The Pristionchus pacificus genome provides a unique perspective on nematode lifestyle and parasitism.</title>
        <authorList>
            <person name="Dieterich C."/>
            <person name="Clifton S.W."/>
            <person name="Schuster L.N."/>
            <person name="Chinwalla A."/>
            <person name="Delehaunty K."/>
            <person name="Dinkelacker I."/>
            <person name="Fulton L."/>
            <person name="Fulton R."/>
            <person name="Godfrey J."/>
            <person name="Minx P."/>
            <person name="Mitreva M."/>
            <person name="Roeseler W."/>
            <person name="Tian H."/>
            <person name="Witte H."/>
            <person name="Yang S.P."/>
            <person name="Wilson R.K."/>
            <person name="Sommer R.J."/>
        </authorList>
    </citation>
    <scope>NUCLEOTIDE SEQUENCE [LARGE SCALE GENOMIC DNA]</scope>
    <source>
        <strain evidence="12">PS312</strain>
    </source>
</reference>
<evidence type="ECO:0000256" key="10">
    <source>
        <dbReference type="ARBA" id="ARBA00023136"/>
    </source>
</evidence>
<accession>A0A8R1Y4A8</accession>
<evidence type="ECO:0000256" key="3">
    <source>
        <dbReference type="ARBA" id="ARBA00022448"/>
    </source>
</evidence>
<evidence type="ECO:0000256" key="6">
    <source>
        <dbReference type="ARBA" id="ARBA00022787"/>
    </source>
</evidence>
<organism evidence="11 12">
    <name type="scientific">Pristionchus pacificus</name>
    <name type="common">Parasitic nematode worm</name>
    <dbReference type="NCBI Taxonomy" id="54126"/>
    <lineage>
        <taxon>Eukaryota</taxon>
        <taxon>Metazoa</taxon>
        <taxon>Ecdysozoa</taxon>
        <taxon>Nematoda</taxon>
        <taxon>Chromadorea</taxon>
        <taxon>Rhabditida</taxon>
        <taxon>Rhabditina</taxon>
        <taxon>Diplogasteromorpha</taxon>
        <taxon>Diplogasteroidea</taxon>
        <taxon>Neodiplogasteridae</taxon>
        <taxon>Pristionchus</taxon>
    </lineage>
</organism>
<dbReference type="InterPro" id="IPR001925">
    <property type="entry name" value="Porin_Euk"/>
</dbReference>
<accession>A0A2A6BH84</accession>
<evidence type="ECO:0000256" key="8">
    <source>
        <dbReference type="ARBA" id="ARBA00023114"/>
    </source>
</evidence>
<dbReference type="GO" id="GO:0007005">
    <property type="term" value="P:mitochondrion organization"/>
    <property type="evidence" value="ECO:0007669"/>
    <property type="project" value="EnsemblMetazoa"/>
</dbReference>
<evidence type="ECO:0000256" key="9">
    <source>
        <dbReference type="ARBA" id="ARBA00023128"/>
    </source>
</evidence>
<evidence type="ECO:0000313" key="12">
    <source>
        <dbReference type="Proteomes" id="UP000005239"/>
    </source>
</evidence>
<dbReference type="OrthoDB" id="7827681at2759"/>
<protein>
    <submittedName>
        <fullName evidence="11">Vdac-1</fullName>
    </submittedName>
</protein>
<proteinExistence type="inferred from homology"/>
<evidence type="ECO:0000256" key="5">
    <source>
        <dbReference type="ARBA" id="ARBA00022692"/>
    </source>
</evidence>
<keyword evidence="4" id="KW-1134">Transmembrane beta strand</keyword>
<keyword evidence="5" id="KW-0812">Transmembrane</keyword>
<sequence length="343" mass="36905">MAPPTFADLGKSAKDLFSKGYNVGLLKIDSTSKAGEKNDVEFKVASTHNIASGKLGGNFDVKYKVPQYGTWCEPSTSTASSEKPSKKHTLLRKPVLTIGSGLRLSDTSRTRPVRIVNNVAVKWSIPKYGVTLTEKWNTDNQLGTVIEVAEQFGRGLKVTLDSTYAPHSGKRSGKLKADWSLPTARLTTDVALTTAPVVNAAAVFQRESFLIGASVTFDTATNKMTNSQLAFGQATKEYTLHSHIVNSNEFGASLFHKVAPNTEIGATLGWKVGGTGTVFAVATKYSPSRDVTFRAKLNNESQFGAAVQHTLSNSLILNLSTQMNLASNEGHKFGLGLEFTPSN</sequence>
<dbReference type="GO" id="GO:0042048">
    <property type="term" value="P:olfactory behavior"/>
    <property type="evidence" value="ECO:0007669"/>
    <property type="project" value="EnsemblMetazoa"/>
</dbReference>
<comment type="similarity">
    <text evidence="2">Belongs to the eukaryotic mitochondrial porin family.</text>
</comment>
<name>A0A2A6BH84_PRIPA</name>
<dbReference type="Pfam" id="PF01459">
    <property type="entry name" value="Porin_3"/>
    <property type="match status" value="2"/>
</dbReference>
<evidence type="ECO:0000256" key="4">
    <source>
        <dbReference type="ARBA" id="ARBA00022452"/>
    </source>
</evidence>
<dbReference type="GO" id="GO:0008308">
    <property type="term" value="F:voltage-gated monoatomic anion channel activity"/>
    <property type="evidence" value="ECO:0000318"/>
    <property type="project" value="GO_Central"/>
</dbReference>
<dbReference type="InterPro" id="IPR023614">
    <property type="entry name" value="Porin_dom_sf"/>
</dbReference>
<keyword evidence="8" id="KW-0626">Porin</keyword>
<reference evidence="11" key="2">
    <citation type="submission" date="2022-06" db="UniProtKB">
        <authorList>
            <consortium name="EnsemblMetazoa"/>
        </authorList>
    </citation>
    <scope>IDENTIFICATION</scope>
    <source>
        <strain evidence="11">PS312</strain>
    </source>
</reference>
<evidence type="ECO:0000256" key="1">
    <source>
        <dbReference type="ARBA" id="ARBA00004294"/>
    </source>
</evidence>
<comment type="subcellular location">
    <subcellularLocation>
        <location evidence="1">Mitochondrion outer membrane</location>
    </subcellularLocation>
</comment>
<dbReference type="InterPro" id="IPR027246">
    <property type="entry name" value="Porin_Euk/Tom40"/>
</dbReference>
<keyword evidence="9" id="KW-0496">Mitochondrion</keyword>
<dbReference type="AlphaFoldDB" id="A0A2A6BH84"/>
<dbReference type="GO" id="GO:0046930">
    <property type="term" value="C:pore complex"/>
    <property type="evidence" value="ECO:0007669"/>
    <property type="project" value="UniProtKB-KW"/>
</dbReference>
<evidence type="ECO:0000313" key="11">
    <source>
        <dbReference type="EnsemblMetazoa" id="PPA01556.1"/>
    </source>
</evidence>
<keyword evidence="12" id="KW-1185">Reference proteome</keyword>
<dbReference type="GO" id="GO:0015288">
    <property type="term" value="F:porin activity"/>
    <property type="evidence" value="ECO:0007669"/>
    <property type="project" value="UniProtKB-KW"/>
</dbReference>
<keyword evidence="7" id="KW-0406">Ion transport</keyword>
<gene>
    <name evidence="11" type="primary">WBGene00091110</name>
</gene>
<dbReference type="GO" id="GO:0005741">
    <property type="term" value="C:mitochondrial outer membrane"/>
    <property type="evidence" value="ECO:0000318"/>
    <property type="project" value="GO_Central"/>
</dbReference>
<keyword evidence="6" id="KW-1000">Mitochondrion outer membrane</keyword>
<evidence type="ECO:0000256" key="2">
    <source>
        <dbReference type="ARBA" id="ARBA00007780"/>
    </source>
</evidence>
<dbReference type="PANTHER" id="PTHR11743">
    <property type="entry name" value="VOLTAGE-DEPENDENT ANION-SELECTIVE CHANNEL"/>
    <property type="match status" value="1"/>
</dbReference>